<dbReference type="CDD" id="cd00086">
    <property type="entry name" value="homeodomain"/>
    <property type="match status" value="1"/>
</dbReference>
<evidence type="ECO:0000256" key="13">
    <source>
        <dbReference type="SAM" id="Coils"/>
    </source>
</evidence>
<dbReference type="SMART" id="SM01109">
    <property type="entry name" value="CUT"/>
    <property type="match status" value="3"/>
</dbReference>
<comment type="subcellular location">
    <subcellularLocation>
        <location evidence="1 10 11">Nucleus</location>
    </subcellularLocation>
</comment>
<accession>A0A914DE01</accession>
<feature type="compositionally biased region" description="Basic and acidic residues" evidence="14">
    <location>
        <begin position="801"/>
        <end position="812"/>
    </location>
</feature>
<keyword evidence="7 10" id="KW-0371">Homeobox</keyword>
<keyword evidence="3" id="KW-0677">Repeat</keyword>
<feature type="domain" description="Homeobox" evidence="15">
    <location>
        <begin position="837"/>
        <end position="897"/>
    </location>
</feature>
<reference evidence="18" key="1">
    <citation type="submission" date="2022-11" db="UniProtKB">
        <authorList>
            <consortium name="WormBaseParasite"/>
        </authorList>
    </citation>
    <scope>IDENTIFICATION</scope>
</reference>
<dbReference type="Proteomes" id="UP000887540">
    <property type="component" value="Unplaced"/>
</dbReference>
<keyword evidence="6 10" id="KW-0238">DNA-binding</keyword>
<feature type="DNA-binding region" description="Homeobox" evidence="10">
    <location>
        <begin position="839"/>
        <end position="898"/>
    </location>
</feature>
<dbReference type="GO" id="GO:0000981">
    <property type="term" value="F:DNA-binding transcription factor activity, RNA polymerase II-specific"/>
    <property type="evidence" value="ECO:0007669"/>
    <property type="project" value="InterPro"/>
</dbReference>
<evidence type="ECO:0000256" key="5">
    <source>
        <dbReference type="ARBA" id="ARBA00023054"/>
    </source>
</evidence>
<keyword evidence="8 12" id="KW-0804">Transcription</keyword>
<evidence type="ECO:0000256" key="6">
    <source>
        <dbReference type="ARBA" id="ARBA00023125"/>
    </source>
</evidence>
<dbReference type="InterPro" id="IPR009057">
    <property type="entry name" value="Homeodomain-like_sf"/>
</dbReference>
<feature type="compositionally biased region" description="Basic and acidic residues" evidence="14">
    <location>
        <begin position="1"/>
        <end position="11"/>
    </location>
</feature>
<feature type="domain" description="CUT" evidence="16">
    <location>
        <begin position="281"/>
        <end position="371"/>
    </location>
</feature>
<feature type="domain" description="CUT" evidence="16">
    <location>
        <begin position="692"/>
        <end position="779"/>
    </location>
</feature>
<evidence type="ECO:0000256" key="4">
    <source>
        <dbReference type="ARBA" id="ARBA00023015"/>
    </source>
</evidence>
<feature type="region of interest" description="Disordered" evidence="14">
    <location>
        <begin position="966"/>
        <end position="990"/>
    </location>
</feature>
<feature type="compositionally biased region" description="Polar residues" evidence="14">
    <location>
        <begin position="513"/>
        <end position="525"/>
    </location>
</feature>
<dbReference type="Pfam" id="PF02376">
    <property type="entry name" value="CUT"/>
    <property type="match status" value="3"/>
</dbReference>
<feature type="domain" description="CUT" evidence="16">
    <location>
        <begin position="545"/>
        <end position="632"/>
    </location>
</feature>
<dbReference type="GO" id="GO:0005634">
    <property type="term" value="C:nucleus"/>
    <property type="evidence" value="ECO:0007669"/>
    <property type="project" value="UniProtKB-SubCell"/>
</dbReference>
<dbReference type="Gene3D" id="1.10.10.60">
    <property type="entry name" value="Homeodomain-like"/>
    <property type="match status" value="1"/>
</dbReference>
<dbReference type="GO" id="GO:0000977">
    <property type="term" value="F:RNA polymerase II transcription regulatory region sequence-specific DNA binding"/>
    <property type="evidence" value="ECO:0007669"/>
    <property type="project" value="TreeGrafter"/>
</dbReference>
<organism evidence="17 18">
    <name type="scientific">Acrobeloides nanus</name>
    <dbReference type="NCBI Taxonomy" id="290746"/>
    <lineage>
        <taxon>Eukaryota</taxon>
        <taxon>Metazoa</taxon>
        <taxon>Ecdysozoa</taxon>
        <taxon>Nematoda</taxon>
        <taxon>Chromadorea</taxon>
        <taxon>Rhabditida</taxon>
        <taxon>Tylenchina</taxon>
        <taxon>Cephalobomorpha</taxon>
        <taxon>Cephaloboidea</taxon>
        <taxon>Cephalobidae</taxon>
        <taxon>Acrobeloides</taxon>
    </lineage>
</organism>
<evidence type="ECO:0000259" key="15">
    <source>
        <dbReference type="PROSITE" id="PS50071"/>
    </source>
</evidence>
<dbReference type="SUPFAM" id="SSF47413">
    <property type="entry name" value="lambda repressor-like DNA-binding domains"/>
    <property type="match status" value="3"/>
</dbReference>
<dbReference type="AlphaFoldDB" id="A0A914DE01"/>
<evidence type="ECO:0000259" key="16">
    <source>
        <dbReference type="PROSITE" id="PS51042"/>
    </source>
</evidence>
<dbReference type="InterPro" id="IPR010982">
    <property type="entry name" value="Lambda_DNA-bd_dom_sf"/>
</dbReference>
<feature type="region of interest" description="Disordered" evidence="14">
    <location>
        <begin position="484"/>
        <end position="525"/>
    </location>
</feature>
<evidence type="ECO:0000256" key="11">
    <source>
        <dbReference type="RuleBase" id="RU000682"/>
    </source>
</evidence>
<dbReference type="PROSITE" id="PS00027">
    <property type="entry name" value="HOMEOBOX_1"/>
    <property type="match status" value="1"/>
</dbReference>
<evidence type="ECO:0000256" key="8">
    <source>
        <dbReference type="ARBA" id="ARBA00023163"/>
    </source>
</evidence>
<evidence type="ECO:0000313" key="17">
    <source>
        <dbReference type="Proteomes" id="UP000887540"/>
    </source>
</evidence>
<protein>
    <recommendedName>
        <fullName evidence="12">Homeobox protein cut-like</fullName>
    </recommendedName>
</protein>
<dbReference type="Gene3D" id="1.10.260.40">
    <property type="entry name" value="lambda repressor-like DNA-binding domains"/>
    <property type="match status" value="3"/>
</dbReference>
<dbReference type="PANTHER" id="PTHR14043">
    <property type="entry name" value="CCAAT DISPLACEMENT PROTEIN-RELATED"/>
    <property type="match status" value="1"/>
</dbReference>
<feature type="compositionally biased region" description="Low complexity" evidence="14">
    <location>
        <begin position="438"/>
        <end position="449"/>
    </location>
</feature>
<dbReference type="InterPro" id="IPR017970">
    <property type="entry name" value="Homeobox_CS"/>
</dbReference>
<keyword evidence="4 12" id="KW-0805">Transcription regulation</keyword>
<dbReference type="SMART" id="SM00389">
    <property type="entry name" value="HOX"/>
    <property type="match status" value="1"/>
</dbReference>
<name>A0A914DE01_9BILA</name>
<dbReference type="PROSITE" id="PS51042">
    <property type="entry name" value="CUT"/>
    <property type="match status" value="3"/>
</dbReference>
<evidence type="ECO:0000256" key="1">
    <source>
        <dbReference type="ARBA" id="ARBA00004123"/>
    </source>
</evidence>
<sequence>MKMNGVKKETSDPIGSELSNEQFRRIIREKDIKIQQMEQENKRLKSNLSEKTSEFQLRISELVQELERHAELVDQLQNQLAEYEQTKVAFHELQAKVAHTDSGFTSPESQINSSDTSEELLIRPKSPRNTDEICAALSSFVEQNNPFMHKSKGATNKDAELSELRDSLQPVIDCINRLYGQPSESSLLDEATTELEKSIKTVQLSSKSTTEDLAKVNPTDLLTFLLDTGSASKETTVREFVQKARTINVPTTKSSTETSKPELSVEEAQIVDNLQNRLAQNIHKLGSRALNTAEIAKQAKRLMLAYNIGQRLFAKYVMNQVVKSQGSLSELLSKPRQWHKLTDKGREAFRRIFAWLSDDKAIELLCSLSPRRISMPCDKVEHPTVESMMENYNPSTGPLSISVSNHSTVEDVKPQPKLTNLLTPVKPVSKSFQELTPLSQQSLHSTRSSSRWRHDDIPKEKIIDIFEAEKAKLREQESNLERAMINRSISPASSSKSSSTNVRKRQIEDSRSKSPVGSPISTFGGETSPCPVIGKFRVEPAPILQEQFEKYSYLDTEEVVKQVKEYLSRHSVSQRQFGENVLGLSQGSVSDLLARPKGWNMLTHKGREPFIRMKLFLDECKRFQKEKPLNEDVRANLESSRSPSISSHFDVEKHERALEASNIKKNFPVQIKVEPESEISIEFESINGKDDDDVSDFSNDIDTIDIARRTIEILQKHNIGEKTFGEQILKMSANGVTDVLMRPKAWGLLSWKGREPYVKMLNFLQDSIAIERLKEVDQRKNRLTKPMDTVTPTFKIREDPVKEHVSVRKSSPDYEPETQSLKRKSTNPLMDLDVPKKCPRFQRTIITDKQKEALLYVFLHDPRPSQKTIEQLSIKLDLSTKTVSNWFHNYRTRQKAKDLKSGKEDLEKPAILGQMTIGDSPSGDDWLKGLTDLLKMNDNESTSFVDTAPTMVPTTASDILKSLTQQISGNDSDMDEPTPVKHSEGSSLEKVISRMHKLASAKQ</sequence>
<feature type="region of interest" description="Disordered" evidence="14">
    <location>
        <begin position="433"/>
        <end position="454"/>
    </location>
</feature>
<keyword evidence="9 10" id="KW-0539">Nucleus</keyword>
<dbReference type="PANTHER" id="PTHR14043:SF2">
    <property type="entry name" value="HOMEOBOX PROTEIN CUT"/>
    <property type="match status" value="1"/>
</dbReference>
<keyword evidence="5 13" id="KW-0175">Coiled coil</keyword>
<dbReference type="Pfam" id="PF00046">
    <property type="entry name" value="Homeodomain"/>
    <property type="match status" value="1"/>
</dbReference>
<feature type="region of interest" description="Disordered" evidence="14">
    <location>
        <begin position="801"/>
        <end position="833"/>
    </location>
</feature>
<comment type="similarity">
    <text evidence="2 12">Belongs to the CUT homeobox family.</text>
</comment>
<evidence type="ECO:0000256" key="10">
    <source>
        <dbReference type="PROSITE-ProRule" id="PRU00108"/>
    </source>
</evidence>
<evidence type="ECO:0000256" key="14">
    <source>
        <dbReference type="SAM" id="MobiDB-lite"/>
    </source>
</evidence>
<feature type="region of interest" description="Disordered" evidence="14">
    <location>
        <begin position="1"/>
        <end position="20"/>
    </location>
</feature>
<evidence type="ECO:0000313" key="18">
    <source>
        <dbReference type="WBParaSite" id="ACRNAN_scaffold2425.g26104.t1"/>
    </source>
</evidence>
<dbReference type="GO" id="GO:0030154">
    <property type="term" value="P:cell differentiation"/>
    <property type="evidence" value="ECO:0007669"/>
    <property type="project" value="UniProtKB-ARBA"/>
</dbReference>
<evidence type="ECO:0000256" key="7">
    <source>
        <dbReference type="ARBA" id="ARBA00023155"/>
    </source>
</evidence>
<dbReference type="PROSITE" id="PS50071">
    <property type="entry name" value="HOMEOBOX_2"/>
    <property type="match status" value="1"/>
</dbReference>
<dbReference type="InterPro" id="IPR001356">
    <property type="entry name" value="HD"/>
</dbReference>
<evidence type="ECO:0000256" key="9">
    <source>
        <dbReference type="ARBA" id="ARBA00023242"/>
    </source>
</evidence>
<dbReference type="WBParaSite" id="ACRNAN_scaffold2425.g26104.t1">
    <property type="protein sequence ID" value="ACRNAN_scaffold2425.g26104.t1"/>
    <property type="gene ID" value="ACRNAN_scaffold2425.g26104"/>
</dbReference>
<feature type="coiled-coil region" evidence="13">
    <location>
        <begin position="20"/>
        <end position="96"/>
    </location>
</feature>
<keyword evidence="17" id="KW-1185">Reference proteome</keyword>
<dbReference type="InterPro" id="IPR003350">
    <property type="entry name" value="CUT_dom"/>
</dbReference>
<evidence type="ECO:0000256" key="2">
    <source>
        <dbReference type="ARBA" id="ARBA00008190"/>
    </source>
</evidence>
<proteinExistence type="inferred from homology"/>
<feature type="compositionally biased region" description="Low complexity" evidence="14">
    <location>
        <begin position="488"/>
        <end position="499"/>
    </location>
</feature>
<dbReference type="SUPFAM" id="SSF46689">
    <property type="entry name" value="Homeodomain-like"/>
    <property type="match status" value="1"/>
</dbReference>
<evidence type="ECO:0000256" key="3">
    <source>
        <dbReference type="ARBA" id="ARBA00022737"/>
    </source>
</evidence>
<evidence type="ECO:0000256" key="12">
    <source>
        <dbReference type="RuleBase" id="RU361129"/>
    </source>
</evidence>